<evidence type="ECO:0000256" key="10">
    <source>
        <dbReference type="ARBA" id="ARBA00022989"/>
    </source>
</evidence>
<evidence type="ECO:0000256" key="9">
    <source>
        <dbReference type="ARBA" id="ARBA00022840"/>
    </source>
</evidence>
<evidence type="ECO:0000313" key="16">
    <source>
        <dbReference type="EMBL" id="MEW9500462.1"/>
    </source>
</evidence>
<feature type="transmembrane region" description="Helical" evidence="15">
    <location>
        <begin position="92"/>
        <end position="113"/>
    </location>
</feature>
<keyword evidence="7" id="KW-0547">Nucleotide-binding</keyword>
<reference evidence="16 17" key="1">
    <citation type="journal article" date="1979" name="Int. J. Syst. Evol. Microbiol.">
        <title>Bacillus globisporus subsp. marinus subsp. nov.</title>
        <authorList>
            <person name="Liu H."/>
        </authorList>
    </citation>
    <scope>NUCLEOTIDE SEQUENCE [LARGE SCALE GENOMIC DNA]</scope>
    <source>
        <strain evidence="16 17">DSM 1297</strain>
    </source>
</reference>
<gene>
    <name evidence="16" type="ORF">AB1471_01460</name>
</gene>
<evidence type="ECO:0000256" key="8">
    <source>
        <dbReference type="ARBA" id="ARBA00022777"/>
    </source>
</evidence>
<evidence type="ECO:0000256" key="4">
    <source>
        <dbReference type="ARBA" id="ARBA00022516"/>
    </source>
</evidence>
<evidence type="ECO:0000256" key="15">
    <source>
        <dbReference type="SAM" id="Phobius"/>
    </source>
</evidence>
<evidence type="ECO:0000256" key="6">
    <source>
        <dbReference type="ARBA" id="ARBA00022692"/>
    </source>
</evidence>
<keyword evidence="3" id="KW-1003">Cell membrane</keyword>
<evidence type="ECO:0000313" key="17">
    <source>
        <dbReference type="Proteomes" id="UP001556040"/>
    </source>
</evidence>
<evidence type="ECO:0000256" key="12">
    <source>
        <dbReference type="ARBA" id="ARBA00023136"/>
    </source>
</evidence>
<keyword evidence="13" id="KW-0594">Phospholipid biosynthesis</keyword>
<evidence type="ECO:0000256" key="13">
    <source>
        <dbReference type="ARBA" id="ARBA00023209"/>
    </source>
</evidence>
<dbReference type="EMBL" id="JBFMIA010000001">
    <property type="protein sequence ID" value="MEW9500462.1"/>
    <property type="molecule type" value="Genomic_DNA"/>
</dbReference>
<dbReference type="InterPro" id="IPR033717">
    <property type="entry name" value="UDPK"/>
</dbReference>
<dbReference type="Pfam" id="PF01219">
    <property type="entry name" value="DAGK_prokar"/>
    <property type="match status" value="1"/>
</dbReference>
<accession>A0ABV3PZE7</accession>
<dbReference type="RefSeq" id="WP_367777746.1">
    <property type="nucleotide sequence ID" value="NZ_JBFMIA010000001.1"/>
</dbReference>
<evidence type="ECO:0000256" key="11">
    <source>
        <dbReference type="ARBA" id="ARBA00023098"/>
    </source>
</evidence>
<dbReference type="PANTHER" id="PTHR34299">
    <property type="entry name" value="DIACYLGLYCEROL KINASE"/>
    <property type="match status" value="1"/>
</dbReference>
<evidence type="ECO:0000256" key="1">
    <source>
        <dbReference type="ARBA" id="ARBA00004651"/>
    </source>
</evidence>
<keyword evidence="10 15" id="KW-1133">Transmembrane helix</keyword>
<dbReference type="InterPro" id="IPR036945">
    <property type="entry name" value="DAGK_sf"/>
</dbReference>
<keyword evidence="12 15" id="KW-0472">Membrane</keyword>
<dbReference type="Gene3D" id="1.10.287.3610">
    <property type="match status" value="1"/>
</dbReference>
<dbReference type="GO" id="GO:0016301">
    <property type="term" value="F:kinase activity"/>
    <property type="evidence" value="ECO:0007669"/>
    <property type="project" value="UniProtKB-KW"/>
</dbReference>
<sequence>MDTRKLIASFRFAWKGVSDVWRNEQNFRIHVVVASVMIFLGFVFDLSQVEWLFLIFVITGVLAFELMNTAIERSVDLITQEKHPLAMRAKDASAAAVLTFALSAVVVGGVIFIPKLLEWFF</sequence>
<evidence type="ECO:0000256" key="3">
    <source>
        <dbReference type="ARBA" id="ARBA00022475"/>
    </source>
</evidence>
<comment type="subcellular location">
    <subcellularLocation>
        <location evidence="1">Cell membrane</location>
        <topology evidence="1">Multi-pass membrane protein</topology>
    </subcellularLocation>
</comment>
<keyword evidence="6 15" id="KW-0812">Transmembrane</keyword>
<evidence type="ECO:0000256" key="5">
    <source>
        <dbReference type="ARBA" id="ARBA00022679"/>
    </source>
</evidence>
<keyword evidence="14" id="KW-1208">Phospholipid metabolism</keyword>
<dbReference type="Proteomes" id="UP001556040">
    <property type="component" value="Unassembled WGS sequence"/>
</dbReference>
<evidence type="ECO:0000256" key="14">
    <source>
        <dbReference type="ARBA" id="ARBA00023264"/>
    </source>
</evidence>
<dbReference type="InterPro" id="IPR000829">
    <property type="entry name" value="DAGK"/>
</dbReference>
<keyword evidence="8 16" id="KW-0418">Kinase</keyword>
<keyword evidence="4" id="KW-0444">Lipid biosynthesis</keyword>
<comment type="caution">
    <text evidence="16">The sequence shown here is derived from an EMBL/GenBank/DDBJ whole genome shotgun (WGS) entry which is preliminary data.</text>
</comment>
<evidence type="ECO:0000256" key="2">
    <source>
        <dbReference type="ARBA" id="ARBA00005967"/>
    </source>
</evidence>
<proteinExistence type="inferred from homology"/>
<dbReference type="PROSITE" id="PS01069">
    <property type="entry name" value="DAGK_PROKAR"/>
    <property type="match status" value="1"/>
</dbReference>
<keyword evidence="9" id="KW-0067">ATP-binding</keyword>
<keyword evidence="5 16" id="KW-0808">Transferase</keyword>
<dbReference type="PANTHER" id="PTHR34299:SF1">
    <property type="entry name" value="DIACYLGLYCEROL KINASE"/>
    <property type="match status" value="1"/>
</dbReference>
<dbReference type="CDD" id="cd14265">
    <property type="entry name" value="UDPK_IM_like"/>
    <property type="match status" value="1"/>
</dbReference>
<name>A0ABV3PZE7_9BACL</name>
<dbReference type="EC" id="2.7.1.-" evidence="16"/>
<evidence type="ECO:0000256" key="7">
    <source>
        <dbReference type="ARBA" id="ARBA00022741"/>
    </source>
</evidence>
<comment type="similarity">
    <text evidence="2">Belongs to the bacterial diacylglycerol kinase family.</text>
</comment>
<feature type="transmembrane region" description="Helical" evidence="15">
    <location>
        <begin position="51"/>
        <end position="71"/>
    </location>
</feature>
<keyword evidence="11" id="KW-0443">Lipid metabolism</keyword>
<protein>
    <submittedName>
        <fullName evidence="16">Diacylglycerol kinase family protein</fullName>
        <ecNumber evidence="16">2.7.1.-</ecNumber>
    </submittedName>
</protein>
<organism evidence="16 17">
    <name type="scientific">Jeotgalibacillus marinus</name>
    <dbReference type="NCBI Taxonomy" id="86667"/>
    <lineage>
        <taxon>Bacteria</taxon>
        <taxon>Bacillati</taxon>
        <taxon>Bacillota</taxon>
        <taxon>Bacilli</taxon>
        <taxon>Bacillales</taxon>
        <taxon>Caryophanaceae</taxon>
        <taxon>Jeotgalibacillus</taxon>
    </lineage>
</organism>
<feature type="transmembrane region" description="Helical" evidence="15">
    <location>
        <begin position="27"/>
        <end position="45"/>
    </location>
</feature>
<keyword evidence="17" id="KW-1185">Reference proteome</keyword>